<feature type="domain" description="FAD dependent oxidoreductase" evidence="1">
    <location>
        <begin position="23"/>
        <end position="371"/>
    </location>
</feature>
<dbReference type="PANTHER" id="PTHR13847">
    <property type="entry name" value="SARCOSINE DEHYDROGENASE-RELATED"/>
    <property type="match status" value="1"/>
</dbReference>
<dbReference type="Gene3D" id="3.30.9.10">
    <property type="entry name" value="D-Amino Acid Oxidase, subunit A, domain 2"/>
    <property type="match status" value="1"/>
</dbReference>
<protein>
    <submittedName>
        <fullName evidence="2">FAD-dependent oxidoreductase</fullName>
    </submittedName>
</protein>
<keyword evidence="3" id="KW-1185">Reference proteome</keyword>
<dbReference type="RefSeq" id="WP_169097496.1">
    <property type="nucleotide sequence ID" value="NZ_JABBVZ010000012.1"/>
</dbReference>
<comment type="caution">
    <text evidence="2">The sequence shown here is derived from an EMBL/GenBank/DDBJ whole genome shotgun (WGS) entry which is preliminary data.</text>
</comment>
<proteinExistence type="predicted"/>
<dbReference type="Pfam" id="PF01266">
    <property type="entry name" value="DAO"/>
    <property type="match status" value="1"/>
</dbReference>
<name>A0A7Y0Q1X7_9FIRM</name>
<dbReference type="PANTHER" id="PTHR13847:SF281">
    <property type="entry name" value="FAD DEPENDENT OXIDOREDUCTASE DOMAIN-CONTAINING PROTEIN"/>
    <property type="match status" value="1"/>
</dbReference>
<organism evidence="2 3">
    <name type="scientific">Sulfobacillus harzensis</name>
    <dbReference type="NCBI Taxonomy" id="2729629"/>
    <lineage>
        <taxon>Bacteria</taxon>
        <taxon>Bacillati</taxon>
        <taxon>Bacillota</taxon>
        <taxon>Clostridia</taxon>
        <taxon>Eubacteriales</taxon>
        <taxon>Clostridiales Family XVII. Incertae Sedis</taxon>
        <taxon>Sulfobacillus</taxon>
    </lineage>
</organism>
<evidence type="ECO:0000313" key="2">
    <source>
        <dbReference type="EMBL" id="NMP21785.1"/>
    </source>
</evidence>
<dbReference type="GO" id="GO:0005737">
    <property type="term" value="C:cytoplasm"/>
    <property type="evidence" value="ECO:0007669"/>
    <property type="project" value="TreeGrafter"/>
</dbReference>
<gene>
    <name evidence="2" type="ORF">HIJ39_05390</name>
</gene>
<dbReference type="EMBL" id="JABBVZ010000012">
    <property type="protein sequence ID" value="NMP21785.1"/>
    <property type="molecule type" value="Genomic_DNA"/>
</dbReference>
<evidence type="ECO:0000259" key="1">
    <source>
        <dbReference type="Pfam" id="PF01266"/>
    </source>
</evidence>
<evidence type="ECO:0000313" key="3">
    <source>
        <dbReference type="Proteomes" id="UP000533476"/>
    </source>
</evidence>
<sequence>MESFWQREVPGQFPPASGTKHVDIAIVGAGYTGSWLAYWLRDYGSSVTVLEAETPGFGASGRNGGLMLQGPAQLLADAADSLGEENARVIAQMTRESFSWVREIETRHAIDFHATGSLYLAGGVDERPAVEKTAALYQKMGVPARLIDRSELPRSLGTLNGDAALWIPDDGMIHPLKLIRALLAEATARGVEICAHSPVAEIEETPNGVLLHGPNFSVQAERAVIAANAYSASLLPHHALPIQPVRGQVLVTQPLPPLDHAYPVYADHGFNYWHQRPDGRLVIGGFRHLAMDEEQGTDLILHRAIQDKLTQLARHLAGAPITIGQRWAGIMAMTPDHRPYLGPLSPSLWIAAGFNGHGSTVTPVAARMLRDALVEGAPIFEPYQVERIR</sequence>
<dbReference type="Gene3D" id="3.50.50.60">
    <property type="entry name" value="FAD/NAD(P)-binding domain"/>
    <property type="match status" value="1"/>
</dbReference>
<dbReference type="SUPFAM" id="SSF51905">
    <property type="entry name" value="FAD/NAD(P)-binding domain"/>
    <property type="match status" value="1"/>
</dbReference>
<dbReference type="Proteomes" id="UP000533476">
    <property type="component" value="Unassembled WGS sequence"/>
</dbReference>
<dbReference type="AlphaFoldDB" id="A0A7Y0Q1X7"/>
<reference evidence="2 3" key="1">
    <citation type="submission" date="2020-04" db="EMBL/GenBank/DDBJ databases">
        <authorList>
            <person name="Zhang R."/>
            <person name="Schippers A."/>
        </authorList>
    </citation>
    <scope>NUCLEOTIDE SEQUENCE [LARGE SCALE GENOMIC DNA]</scope>
    <source>
        <strain evidence="2 3">DSM 109850</strain>
    </source>
</reference>
<accession>A0A7Y0Q1X7</accession>
<dbReference type="InterPro" id="IPR036188">
    <property type="entry name" value="FAD/NAD-bd_sf"/>
</dbReference>
<dbReference type="InterPro" id="IPR006076">
    <property type="entry name" value="FAD-dep_OxRdtase"/>
</dbReference>